<organism evidence="2 3">
    <name type="scientific">Funiculus sociatus GB2-A5</name>
    <dbReference type="NCBI Taxonomy" id="2933946"/>
    <lineage>
        <taxon>Bacteria</taxon>
        <taxon>Bacillati</taxon>
        <taxon>Cyanobacteriota</taxon>
        <taxon>Cyanophyceae</taxon>
        <taxon>Coleofasciculales</taxon>
        <taxon>Coleofasciculaceae</taxon>
        <taxon>Funiculus</taxon>
    </lineage>
</organism>
<feature type="region of interest" description="Disordered" evidence="1">
    <location>
        <begin position="132"/>
        <end position="183"/>
    </location>
</feature>
<gene>
    <name evidence="2" type="ORF">NDI37_04530</name>
</gene>
<proteinExistence type="predicted"/>
<dbReference type="EMBL" id="JAMPKK010000006">
    <property type="protein sequence ID" value="MEP0863731.1"/>
    <property type="molecule type" value="Genomic_DNA"/>
</dbReference>
<feature type="compositionally biased region" description="Basic and acidic residues" evidence="1">
    <location>
        <begin position="46"/>
        <end position="59"/>
    </location>
</feature>
<feature type="compositionally biased region" description="Polar residues" evidence="1">
    <location>
        <begin position="133"/>
        <end position="146"/>
    </location>
</feature>
<dbReference type="Proteomes" id="UP001442494">
    <property type="component" value="Unassembled WGS sequence"/>
</dbReference>
<evidence type="ECO:0000313" key="2">
    <source>
        <dbReference type="EMBL" id="MEP0863731.1"/>
    </source>
</evidence>
<feature type="region of interest" description="Disordered" evidence="1">
    <location>
        <begin position="24"/>
        <end position="118"/>
    </location>
</feature>
<reference evidence="2 3" key="1">
    <citation type="submission" date="2022-04" db="EMBL/GenBank/DDBJ databases">
        <title>Positive selection, recombination, and allopatry shape intraspecific diversity of widespread and dominant cyanobacteria.</title>
        <authorList>
            <person name="Wei J."/>
            <person name="Shu W."/>
            <person name="Hu C."/>
        </authorList>
    </citation>
    <scope>NUCLEOTIDE SEQUENCE [LARGE SCALE GENOMIC DNA]</scope>
    <source>
        <strain evidence="2 3">GB2-A5</strain>
    </source>
</reference>
<sequence length="183" mass="19915">MFGFIKKLFGGIAAFFGGLFSSEKSEDKKAIAPKAGKKSGYYMELDESKDSNEQKKAEPVKAQQSQDKKQEPAKTQQSQEKKPEPAKVAASTAKKDSPKPEKKSEEKTEAAAIAQRPKVELVQTAEGVEAVPATSNGKIPSSNDTTFAPKYLNPVTSSQSRRRPGPSMSNFMDMARQVKTPKS</sequence>
<name>A0ABV0JJW7_9CYAN</name>
<accession>A0ABV0JJW7</accession>
<keyword evidence="3" id="KW-1185">Reference proteome</keyword>
<evidence type="ECO:0000256" key="1">
    <source>
        <dbReference type="SAM" id="MobiDB-lite"/>
    </source>
</evidence>
<feature type="compositionally biased region" description="Basic and acidic residues" evidence="1">
    <location>
        <begin position="93"/>
        <end position="109"/>
    </location>
</feature>
<protein>
    <submittedName>
        <fullName evidence="2">Uncharacterized protein</fullName>
    </submittedName>
</protein>
<dbReference type="RefSeq" id="WP_190422592.1">
    <property type="nucleotide sequence ID" value="NZ_JAMPKK010000006.1"/>
</dbReference>
<comment type="caution">
    <text evidence="2">The sequence shown here is derived from an EMBL/GenBank/DDBJ whole genome shotgun (WGS) entry which is preliminary data.</text>
</comment>
<evidence type="ECO:0000313" key="3">
    <source>
        <dbReference type="Proteomes" id="UP001442494"/>
    </source>
</evidence>